<evidence type="ECO:0000313" key="3">
    <source>
        <dbReference type="Proteomes" id="UP000320839"/>
    </source>
</evidence>
<sequence>MKYYRMTTSGSHARGSNIVNSEGEPVEPAPELTDFPYYFYTDSSDPRPLGDLMSAGFNPFVVSTRAGELLQNFRCPKNTHFFPVTLLESDFENEDEEDSSEIVGEACGILLDWPEEEVMTEEDDKLYSSYSPLDCEQGKTPPPVVQRHVIEPYDLYHGIGLGILVSDRVKKAIEDTGLTNFRFLPVTLK</sequence>
<feature type="region of interest" description="Disordered" evidence="1">
    <location>
        <begin position="1"/>
        <end position="26"/>
    </location>
</feature>
<name>A0A518FT91_9PLAN</name>
<gene>
    <name evidence="2" type="ORF">Pan153_42340</name>
</gene>
<feature type="compositionally biased region" description="Polar residues" evidence="1">
    <location>
        <begin position="1"/>
        <end position="11"/>
    </location>
</feature>
<dbReference type="AlphaFoldDB" id="A0A518FT91"/>
<evidence type="ECO:0000313" key="2">
    <source>
        <dbReference type="EMBL" id="QDV19568.1"/>
    </source>
</evidence>
<accession>A0A518FT91</accession>
<dbReference type="EMBL" id="CP036317">
    <property type="protein sequence ID" value="QDV19568.1"/>
    <property type="molecule type" value="Genomic_DNA"/>
</dbReference>
<organism evidence="2 3">
    <name type="scientific">Gimesia panareensis</name>
    <dbReference type="NCBI Taxonomy" id="2527978"/>
    <lineage>
        <taxon>Bacteria</taxon>
        <taxon>Pseudomonadati</taxon>
        <taxon>Planctomycetota</taxon>
        <taxon>Planctomycetia</taxon>
        <taxon>Planctomycetales</taxon>
        <taxon>Planctomycetaceae</taxon>
        <taxon>Gimesia</taxon>
    </lineage>
</organism>
<evidence type="ECO:0000256" key="1">
    <source>
        <dbReference type="SAM" id="MobiDB-lite"/>
    </source>
</evidence>
<protein>
    <submittedName>
        <fullName evidence="2">Uncharacterized protein</fullName>
    </submittedName>
</protein>
<dbReference type="Proteomes" id="UP000320839">
    <property type="component" value="Chromosome"/>
</dbReference>
<proteinExistence type="predicted"/>
<reference evidence="2 3" key="1">
    <citation type="submission" date="2019-02" db="EMBL/GenBank/DDBJ databases">
        <title>Deep-cultivation of Planctomycetes and their phenomic and genomic characterization uncovers novel biology.</title>
        <authorList>
            <person name="Wiegand S."/>
            <person name="Jogler M."/>
            <person name="Boedeker C."/>
            <person name="Pinto D."/>
            <person name="Vollmers J."/>
            <person name="Rivas-Marin E."/>
            <person name="Kohn T."/>
            <person name="Peeters S.H."/>
            <person name="Heuer A."/>
            <person name="Rast P."/>
            <person name="Oberbeckmann S."/>
            <person name="Bunk B."/>
            <person name="Jeske O."/>
            <person name="Meyerdierks A."/>
            <person name="Storesund J.E."/>
            <person name="Kallscheuer N."/>
            <person name="Luecker S."/>
            <person name="Lage O.M."/>
            <person name="Pohl T."/>
            <person name="Merkel B.J."/>
            <person name="Hornburger P."/>
            <person name="Mueller R.-W."/>
            <person name="Bruemmer F."/>
            <person name="Labrenz M."/>
            <person name="Spormann A.M."/>
            <person name="Op den Camp H."/>
            <person name="Overmann J."/>
            <person name="Amann R."/>
            <person name="Jetten M.S.M."/>
            <person name="Mascher T."/>
            <person name="Medema M.H."/>
            <person name="Devos D.P."/>
            <person name="Kaster A.-K."/>
            <person name="Ovreas L."/>
            <person name="Rohde M."/>
            <person name="Galperin M.Y."/>
            <person name="Jogler C."/>
        </authorList>
    </citation>
    <scope>NUCLEOTIDE SEQUENCE [LARGE SCALE GENOMIC DNA]</scope>
    <source>
        <strain evidence="2 3">Pan153</strain>
    </source>
</reference>